<dbReference type="RefSeq" id="XP_018209547.1">
    <property type="nucleotide sequence ID" value="XM_018355023.1"/>
</dbReference>
<gene>
    <name evidence="1" type="ORF">OGATHE_003228</name>
</gene>
<dbReference type="Proteomes" id="UP000788993">
    <property type="component" value="Unassembled WGS sequence"/>
</dbReference>
<organism evidence="1 2">
    <name type="scientific">Ogataea polymorpha</name>
    <dbReference type="NCBI Taxonomy" id="460523"/>
    <lineage>
        <taxon>Eukaryota</taxon>
        <taxon>Fungi</taxon>
        <taxon>Dikarya</taxon>
        <taxon>Ascomycota</taxon>
        <taxon>Saccharomycotina</taxon>
        <taxon>Pichiomycetes</taxon>
        <taxon>Pichiales</taxon>
        <taxon>Pichiaceae</taxon>
        <taxon>Ogataea</taxon>
    </lineage>
</organism>
<name>A0A1B7SDL4_9ASCO</name>
<evidence type="ECO:0000313" key="1">
    <source>
        <dbReference type="EMBL" id="KAH3667705.1"/>
    </source>
</evidence>
<keyword evidence="2" id="KW-1185">Reference proteome</keyword>
<comment type="caution">
    <text evidence="1">The sequence shown here is derived from an EMBL/GenBank/DDBJ whole genome shotgun (WGS) entry which is preliminary data.</text>
</comment>
<sequence length="226" mass="26705">MFYELKDWSSVASTDRSHPLIFETDRKPCYIMADVGHSQQDDRFLEDLLKLCDLTGMRQKHYQDIVRKQVREELLLKSIFLRLASKVRGASYVDSRVDKYIRAKGILTPGKYPIVQKPILKRVECNDLGLKYNFDMEALEIENQEKLKLEAKDADILYLEAPNKGKLYIRKVKPLLDIQSPFIKEACSARIRRRTQYFDRILGEKHQSFDEFEDRLLNQPIRNYIK</sequence>
<dbReference type="AlphaFoldDB" id="A0A1B7SDL4"/>
<dbReference type="OrthoDB" id="3985082at2759"/>
<reference evidence="1" key="1">
    <citation type="journal article" date="2021" name="Open Biol.">
        <title>Shared evolutionary footprints suggest mitochondrial oxidative damage underlies multiple complex I losses in fungi.</title>
        <authorList>
            <person name="Schikora-Tamarit M.A."/>
            <person name="Marcet-Houben M."/>
            <person name="Nosek J."/>
            <person name="Gabaldon T."/>
        </authorList>
    </citation>
    <scope>NUCLEOTIDE SEQUENCE</scope>
    <source>
        <strain evidence="1">NCAIM Y.01608</strain>
    </source>
</reference>
<dbReference type="EMBL" id="JAEUBD010001062">
    <property type="protein sequence ID" value="KAH3667705.1"/>
    <property type="molecule type" value="Genomic_DNA"/>
</dbReference>
<reference evidence="1" key="2">
    <citation type="submission" date="2021-01" db="EMBL/GenBank/DDBJ databases">
        <authorList>
            <person name="Schikora-Tamarit M.A."/>
        </authorList>
    </citation>
    <scope>NUCLEOTIDE SEQUENCE</scope>
    <source>
        <strain evidence="1">NCAIM Y.01608</strain>
    </source>
</reference>
<evidence type="ECO:0000313" key="2">
    <source>
        <dbReference type="Proteomes" id="UP000788993"/>
    </source>
</evidence>
<protein>
    <submittedName>
        <fullName evidence="1">Uncharacterized protein</fullName>
    </submittedName>
</protein>
<accession>A0A1B7SDL4</accession>
<proteinExistence type="predicted"/>